<reference evidence="1" key="1">
    <citation type="submission" date="2019-08" db="EMBL/GenBank/DDBJ databases">
        <authorList>
            <person name="Kucharzyk K."/>
            <person name="Murdoch R.W."/>
            <person name="Higgins S."/>
            <person name="Loffler F."/>
        </authorList>
    </citation>
    <scope>NUCLEOTIDE SEQUENCE</scope>
</reference>
<dbReference type="EMBL" id="VSSQ01001278">
    <property type="protein sequence ID" value="MPM06907.1"/>
    <property type="molecule type" value="Genomic_DNA"/>
</dbReference>
<dbReference type="AlphaFoldDB" id="A0A644WTA2"/>
<accession>A0A644WTA2</accession>
<gene>
    <name evidence="1" type="ORF">SDC9_53210</name>
</gene>
<protein>
    <submittedName>
        <fullName evidence="1">Uncharacterized protein</fullName>
    </submittedName>
</protein>
<organism evidence="1">
    <name type="scientific">bioreactor metagenome</name>
    <dbReference type="NCBI Taxonomy" id="1076179"/>
    <lineage>
        <taxon>unclassified sequences</taxon>
        <taxon>metagenomes</taxon>
        <taxon>ecological metagenomes</taxon>
    </lineage>
</organism>
<name>A0A644WTA2_9ZZZZ</name>
<sequence length="44" mass="4757">MHAHAALIDPGLTFQPVNTHHLIGHFNRPAVAENGTFEIQSPIG</sequence>
<evidence type="ECO:0000313" key="1">
    <source>
        <dbReference type="EMBL" id="MPM06907.1"/>
    </source>
</evidence>
<proteinExistence type="predicted"/>
<comment type="caution">
    <text evidence="1">The sequence shown here is derived from an EMBL/GenBank/DDBJ whole genome shotgun (WGS) entry which is preliminary data.</text>
</comment>